<accession>A0A6A3HB98</accession>
<evidence type="ECO:0000313" key="6">
    <source>
        <dbReference type="Proteomes" id="UP000435112"/>
    </source>
</evidence>
<gene>
    <name evidence="2" type="ORF">PR001_g28349</name>
    <name evidence="1" type="ORF">PR002_g28362</name>
    <name evidence="3" type="ORF">PR003_g29488</name>
</gene>
<dbReference type="Proteomes" id="UP000429607">
    <property type="component" value="Unassembled WGS sequence"/>
</dbReference>
<evidence type="ECO:0000313" key="1">
    <source>
        <dbReference type="EMBL" id="KAE8966447.1"/>
    </source>
</evidence>
<evidence type="ECO:0000313" key="5">
    <source>
        <dbReference type="Proteomes" id="UP000434957"/>
    </source>
</evidence>
<dbReference type="AlphaFoldDB" id="A0A6A3HB98"/>
<dbReference type="EMBL" id="QXFV01005039">
    <property type="protein sequence ID" value="KAE8966613.1"/>
    <property type="molecule type" value="Genomic_DNA"/>
</dbReference>
<protein>
    <recommendedName>
        <fullName evidence="7">DJ-1/PfpI domain-containing protein</fullName>
    </recommendedName>
</protein>
<sequence length="53" mass="5648">MTAVDYRPKERVVVNGKCVTSQGPGTAIEMGLKLVELLCSEEKAKSVAQALVV</sequence>
<evidence type="ECO:0000313" key="2">
    <source>
        <dbReference type="EMBL" id="KAE8966613.1"/>
    </source>
</evidence>
<proteinExistence type="predicted"/>
<evidence type="ECO:0008006" key="7">
    <source>
        <dbReference type="Google" id="ProtNLM"/>
    </source>
</evidence>
<comment type="caution">
    <text evidence="1">The sequence shown here is derived from an EMBL/GenBank/DDBJ whole genome shotgun (WGS) entry which is preliminary data.</text>
</comment>
<evidence type="ECO:0000313" key="3">
    <source>
        <dbReference type="EMBL" id="KAE9274868.1"/>
    </source>
</evidence>
<reference evidence="4 6" key="1">
    <citation type="submission" date="2018-09" db="EMBL/GenBank/DDBJ databases">
        <title>Genomic investigation of the strawberry pathogen Phytophthora fragariae indicates pathogenicity is determined by transcriptional variation in three key races.</title>
        <authorList>
            <person name="Adams T.M."/>
            <person name="Armitage A.D."/>
            <person name="Sobczyk M.K."/>
            <person name="Bates H.J."/>
            <person name="Dunwell J.M."/>
            <person name="Nellist C.F."/>
            <person name="Harrison R.J."/>
        </authorList>
    </citation>
    <scope>NUCLEOTIDE SEQUENCE [LARGE SCALE GENOMIC DNA]</scope>
    <source>
        <strain evidence="2 4">SCRP249</strain>
        <strain evidence="1 6">SCRP324</strain>
        <strain evidence="3 5">SCRP333</strain>
    </source>
</reference>
<dbReference type="InterPro" id="IPR029062">
    <property type="entry name" value="Class_I_gatase-like"/>
</dbReference>
<dbReference type="OrthoDB" id="543156at2759"/>
<dbReference type="SUPFAM" id="SSF52317">
    <property type="entry name" value="Class I glutamine amidotransferase-like"/>
    <property type="match status" value="1"/>
</dbReference>
<dbReference type="EMBL" id="QXFU01004922">
    <property type="protein sequence ID" value="KAE8966447.1"/>
    <property type="molecule type" value="Genomic_DNA"/>
</dbReference>
<dbReference type="Proteomes" id="UP000434957">
    <property type="component" value="Unassembled WGS sequence"/>
</dbReference>
<dbReference type="EMBL" id="QXFT01004974">
    <property type="protein sequence ID" value="KAE9274868.1"/>
    <property type="molecule type" value="Genomic_DNA"/>
</dbReference>
<evidence type="ECO:0000313" key="4">
    <source>
        <dbReference type="Proteomes" id="UP000429607"/>
    </source>
</evidence>
<keyword evidence="5" id="KW-1185">Reference proteome</keyword>
<name>A0A6A3HB98_9STRA</name>
<dbReference type="Gene3D" id="3.40.50.880">
    <property type="match status" value="1"/>
</dbReference>
<organism evidence="1 6">
    <name type="scientific">Phytophthora rubi</name>
    <dbReference type="NCBI Taxonomy" id="129364"/>
    <lineage>
        <taxon>Eukaryota</taxon>
        <taxon>Sar</taxon>
        <taxon>Stramenopiles</taxon>
        <taxon>Oomycota</taxon>
        <taxon>Peronosporomycetes</taxon>
        <taxon>Peronosporales</taxon>
        <taxon>Peronosporaceae</taxon>
        <taxon>Phytophthora</taxon>
    </lineage>
</organism>
<dbReference type="Proteomes" id="UP000435112">
    <property type="component" value="Unassembled WGS sequence"/>
</dbReference>